<gene>
    <name evidence="3" type="ORF">HQ43_07985</name>
</gene>
<dbReference type="Pfam" id="PF02481">
    <property type="entry name" value="DNA_processg_A"/>
    <property type="match status" value="1"/>
</dbReference>
<dbReference type="InterPro" id="IPR010994">
    <property type="entry name" value="RuvA_2-like"/>
</dbReference>
<proteinExistence type="inferred from homology"/>
<dbReference type="Proteomes" id="UP000030101">
    <property type="component" value="Unassembled WGS sequence"/>
</dbReference>
<dbReference type="PANTHER" id="PTHR43022:SF1">
    <property type="entry name" value="PROTEIN SMF"/>
    <property type="match status" value="1"/>
</dbReference>
<dbReference type="Gene3D" id="3.40.50.450">
    <property type="match status" value="1"/>
</dbReference>
<dbReference type="Pfam" id="PF14520">
    <property type="entry name" value="HHH_5"/>
    <property type="match status" value="1"/>
</dbReference>
<dbReference type="SUPFAM" id="SSF47781">
    <property type="entry name" value="RuvA domain 2-like"/>
    <property type="match status" value="1"/>
</dbReference>
<keyword evidence="4" id="KW-1185">Reference proteome</keyword>
<name>A0ABR4XKJ6_9PORP</name>
<reference evidence="3 4" key="1">
    <citation type="submission" date="2014-08" db="EMBL/GenBank/DDBJ databases">
        <title>Porphyromonas canoris strain:OH2762 Genome sequencing.</title>
        <authorList>
            <person name="Wallis C."/>
            <person name="Deusch O."/>
            <person name="O'Flynn C."/>
            <person name="Davis I."/>
            <person name="Jospin G."/>
            <person name="Darling A.E."/>
            <person name="Coil D.A."/>
            <person name="Alexiev A."/>
            <person name="Horsfall A."/>
            <person name="Kirkwood N."/>
            <person name="Harris S."/>
            <person name="Eisen J.A."/>
        </authorList>
    </citation>
    <scope>NUCLEOTIDE SEQUENCE [LARGE SCALE GENOMIC DNA]</scope>
    <source>
        <strain evidence="4">COT-108 OH2762</strain>
    </source>
</reference>
<dbReference type="EMBL" id="JQZV01000013">
    <property type="protein sequence ID" value="KGN91979.1"/>
    <property type="molecule type" value="Genomic_DNA"/>
</dbReference>
<dbReference type="InterPro" id="IPR003488">
    <property type="entry name" value="DprA"/>
</dbReference>
<comment type="caution">
    <text evidence="3">The sequence shown here is derived from an EMBL/GenBank/DDBJ whole genome shotgun (WGS) entry which is preliminary data.</text>
</comment>
<organism evidence="3 4">
    <name type="scientific">Porphyromonas canoris</name>
    <dbReference type="NCBI Taxonomy" id="36875"/>
    <lineage>
        <taxon>Bacteria</taxon>
        <taxon>Pseudomonadati</taxon>
        <taxon>Bacteroidota</taxon>
        <taxon>Bacteroidia</taxon>
        <taxon>Bacteroidales</taxon>
        <taxon>Porphyromonadaceae</taxon>
        <taxon>Porphyromonas</taxon>
    </lineage>
</organism>
<protein>
    <recommendedName>
        <fullName evidence="2">Helix-hairpin-helix DNA-binding motif class 1 domain-containing protein</fullName>
    </recommendedName>
</protein>
<dbReference type="InterPro" id="IPR003583">
    <property type="entry name" value="Hlx-hairpin-Hlx_DNA-bd_motif"/>
</dbReference>
<sequence length="379" mass="41112">MTEEQKALLALSCVDGVGPVIAHSLLDLCGSATDIWNKGKEELLRLDGVGPKLASAIYDGQALLKAQEELDLLRKNDRINLCFSSDDVYPALLKGCVDAPLLLYYYGKFPEQNAPWISIVGSRSCTGYGESMVDKIVKAVAESNPNAVIVSGLAYGIDILAHRAALKYGLKTLAVLAHGLHTLYPAVHRRDAENIIQAGGAVITEYPYYTKALPARFLARNRIIAGLSHATVVVESAAKGGSLVTADLAFSYSRSVFAVPGRVGDMLSSGCNELISQQKASIFCSAEEMLTEIGWDSLKEGKSKVIQQSIGIFADIPEELKSSRYYSLLKEREGCTMEDISLILGIPIHVASAELFELELNGYLRSKPGGIYELESQYR</sequence>
<feature type="domain" description="Helix-hairpin-helix DNA-binding motif class 1" evidence="2">
    <location>
        <begin position="41"/>
        <end position="60"/>
    </location>
</feature>
<dbReference type="NCBIfam" id="TIGR00732">
    <property type="entry name" value="dprA"/>
    <property type="match status" value="1"/>
</dbReference>
<dbReference type="PANTHER" id="PTHR43022">
    <property type="entry name" value="PROTEIN SMF"/>
    <property type="match status" value="1"/>
</dbReference>
<dbReference type="SMART" id="SM00278">
    <property type="entry name" value="HhH1"/>
    <property type="match status" value="2"/>
</dbReference>
<dbReference type="SUPFAM" id="SSF102405">
    <property type="entry name" value="MCP/YpsA-like"/>
    <property type="match status" value="1"/>
</dbReference>
<feature type="domain" description="Helix-hairpin-helix DNA-binding motif class 1" evidence="2">
    <location>
        <begin position="9"/>
        <end position="28"/>
    </location>
</feature>
<evidence type="ECO:0000256" key="1">
    <source>
        <dbReference type="ARBA" id="ARBA00006525"/>
    </source>
</evidence>
<dbReference type="InterPro" id="IPR057666">
    <property type="entry name" value="DrpA_SLOG"/>
</dbReference>
<accession>A0ABR4XKJ6</accession>
<evidence type="ECO:0000313" key="4">
    <source>
        <dbReference type="Proteomes" id="UP000030101"/>
    </source>
</evidence>
<evidence type="ECO:0000259" key="2">
    <source>
        <dbReference type="SMART" id="SM00278"/>
    </source>
</evidence>
<evidence type="ECO:0000313" key="3">
    <source>
        <dbReference type="EMBL" id="KGN91979.1"/>
    </source>
</evidence>
<comment type="similarity">
    <text evidence="1">Belongs to the DprA/Smf family.</text>
</comment>